<evidence type="ECO:0000256" key="1">
    <source>
        <dbReference type="SAM" id="Phobius"/>
    </source>
</evidence>
<evidence type="ECO:0000313" key="3">
    <source>
        <dbReference type="Proteomes" id="UP001596109"/>
    </source>
</evidence>
<keyword evidence="3" id="KW-1185">Reference proteome</keyword>
<dbReference type="Proteomes" id="UP001596109">
    <property type="component" value="Unassembled WGS sequence"/>
</dbReference>
<sequence>MNGTIGDAEAIEAMSPIARMIYEMTSSSATGILLFAVVFILSAIVFKLGFARKIKFWQNVVVYIFLFLGCIILTFFAIYLPIVEGLIVAALILIIYRVRRMNEYKDKEEDPVVR</sequence>
<name>A0ABW0TI38_9BACL</name>
<feature type="transmembrane region" description="Helical" evidence="1">
    <location>
        <begin position="62"/>
        <end position="95"/>
    </location>
</feature>
<keyword evidence="1" id="KW-1133">Transmembrane helix</keyword>
<feature type="transmembrane region" description="Helical" evidence="1">
    <location>
        <begin position="29"/>
        <end position="50"/>
    </location>
</feature>
<evidence type="ECO:0000313" key="2">
    <source>
        <dbReference type="EMBL" id="MFC5588570.1"/>
    </source>
</evidence>
<reference evidence="3" key="1">
    <citation type="journal article" date="2019" name="Int. J. Syst. Evol. Microbiol.">
        <title>The Global Catalogue of Microorganisms (GCM) 10K type strain sequencing project: providing services to taxonomists for standard genome sequencing and annotation.</title>
        <authorList>
            <consortium name="The Broad Institute Genomics Platform"/>
            <consortium name="The Broad Institute Genome Sequencing Center for Infectious Disease"/>
            <person name="Wu L."/>
            <person name="Ma J."/>
        </authorList>
    </citation>
    <scope>NUCLEOTIDE SEQUENCE [LARGE SCALE GENOMIC DNA]</scope>
    <source>
        <strain evidence="3">CGMCC 4.1434</strain>
    </source>
</reference>
<proteinExistence type="predicted"/>
<accession>A0ABW0TI38</accession>
<keyword evidence="1" id="KW-0812">Transmembrane</keyword>
<dbReference type="EMBL" id="JBHSNO010000005">
    <property type="protein sequence ID" value="MFC5588570.1"/>
    <property type="molecule type" value="Genomic_DNA"/>
</dbReference>
<dbReference type="InterPro" id="IPR025620">
    <property type="entry name" value="YlaH"/>
</dbReference>
<protein>
    <submittedName>
        <fullName evidence="2">YlaH-like family protein</fullName>
    </submittedName>
</protein>
<organism evidence="2 3">
    <name type="scientific">Sporosarcina soli</name>
    <dbReference type="NCBI Taxonomy" id="334736"/>
    <lineage>
        <taxon>Bacteria</taxon>
        <taxon>Bacillati</taxon>
        <taxon>Bacillota</taxon>
        <taxon>Bacilli</taxon>
        <taxon>Bacillales</taxon>
        <taxon>Caryophanaceae</taxon>
        <taxon>Sporosarcina</taxon>
    </lineage>
</organism>
<dbReference type="Pfam" id="PF14036">
    <property type="entry name" value="YlaH"/>
    <property type="match status" value="1"/>
</dbReference>
<keyword evidence="1" id="KW-0472">Membrane</keyword>
<gene>
    <name evidence="2" type="ORF">ACFPRA_06715</name>
</gene>
<dbReference type="RefSeq" id="WP_381431972.1">
    <property type="nucleotide sequence ID" value="NZ_JBHSNO010000005.1"/>
</dbReference>
<comment type="caution">
    <text evidence="2">The sequence shown here is derived from an EMBL/GenBank/DDBJ whole genome shotgun (WGS) entry which is preliminary data.</text>
</comment>